<dbReference type="Pfam" id="PF24809">
    <property type="entry name" value="DUF7708"/>
    <property type="match status" value="1"/>
</dbReference>
<keyword evidence="3" id="KW-1185">Reference proteome</keyword>
<accession>A0A2J6PHU5</accession>
<protein>
    <recommendedName>
        <fullName evidence="1">DUF7708 domain-containing protein</fullName>
    </recommendedName>
</protein>
<proteinExistence type="predicted"/>
<dbReference type="InterPro" id="IPR056125">
    <property type="entry name" value="DUF7708"/>
</dbReference>
<dbReference type="Proteomes" id="UP000235672">
    <property type="component" value="Unassembled WGS sequence"/>
</dbReference>
<evidence type="ECO:0000259" key="1">
    <source>
        <dbReference type="Pfam" id="PF24809"/>
    </source>
</evidence>
<gene>
    <name evidence="2" type="ORF">NA56DRAFT_665561</name>
</gene>
<dbReference type="AlphaFoldDB" id="A0A2J6PHU5"/>
<evidence type="ECO:0000313" key="3">
    <source>
        <dbReference type="Proteomes" id="UP000235672"/>
    </source>
</evidence>
<sequence>MLCEEHATELDVVNCDAFQEVLRRHLNDANAARNRFEQRGKARRFSQKTIRFLSTFSAYIDAYGGIVEVMRASGGEYGETAYKTLSILLVVAVNKQKRDDRISEVLEQLRKQYSRFKVLKEIHPTPEMKTSLAEAYKVGIDFARYATCYYLRSSLGRLWSVVVNPPSIFEETLTEIAAAMESIKDQSAILDSIRLYHVDQGVDEVQRTVVEMDIRHTKVEKEIRELQKSQWDAHLEKFRTRILPDHQSVTEAVNDYQLRLNATFDSHRQDPASRLPELQRSEAYQGWSRTQQSSFLLIRGEAICLTHFCWFSPLVLRLSQDFRHAGKAVAFHCCQVMDSNGKGDRFISMLNHLIFQILETMPSPLDSTFTKSIWRKMDGLQWGKEAELVLDVLAEIFLTLENVTLIIDRVDLMRGDWEECIYKFCRLASLREAGRCVVKVILVSSCVTNDWRSLKARIIGIVTEGQVFELHCSESDWQS</sequence>
<feature type="domain" description="DUF7708" evidence="1">
    <location>
        <begin position="52"/>
        <end position="193"/>
    </location>
</feature>
<evidence type="ECO:0000313" key="2">
    <source>
        <dbReference type="EMBL" id="PMD13456.1"/>
    </source>
</evidence>
<name>A0A2J6PHU5_9HELO</name>
<dbReference type="STRING" id="1745343.A0A2J6PHU5"/>
<dbReference type="EMBL" id="KZ613531">
    <property type="protein sequence ID" value="PMD13456.1"/>
    <property type="molecule type" value="Genomic_DNA"/>
</dbReference>
<dbReference type="OrthoDB" id="5389929at2759"/>
<reference evidence="2 3" key="1">
    <citation type="submission" date="2016-05" db="EMBL/GenBank/DDBJ databases">
        <title>A degradative enzymes factory behind the ericoid mycorrhizal symbiosis.</title>
        <authorList>
            <consortium name="DOE Joint Genome Institute"/>
            <person name="Martino E."/>
            <person name="Morin E."/>
            <person name="Grelet G."/>
            <person name="Kuo A."/>
            <person name="Kohler A."/>
            <person name="Daghino S."/>
            <person name="Barry K."/>
            <person name="Choi C."/>
            <person name="Cichocki N."/>
            <person name="Clum A."/>
            <person name="Copeland A."/>
            <person name="Hainaut M."/>
            <person name="Haridas S."/>
            <person name="Labutti K."/>
            <person name="Lindquist E."/>
            <person name="Lipzen A."/>
            <person name="Khouja H.-R."/>
            <person name="Murat C."/>
            <person name="Ohm R."/>
            <person name="Olson A."/>
            <person name="Spatafora J."/>
            <person name="Veneault-Fourrey C."/>
            <person name="Henrissat B."/>
            <person name="Grigoriev I."/>
            <person name="Martin F."/>
            <person name="Perotto S."/>
        </authorList>
    </citation>
    <scope>NUCLEOTIDE SEQUENCE [LARGE SCALE GENOMIC DNA]</scope>
    <source>
        <strain evidence="2 3">UAMH 7357</strain>
    </source>
</reference>
<organism evidence="2 3">
    <name type="scientific">Hyaloscypha hepaticicola</name>
    <dbReference type="NCBI Taxonomy" id="2082293"/>
    <lineage>
        <taxon>Eukaryota</taxon>
        <taxon>Fungi</taxon>
        <taxon>Dikarya</taxon>
        <taxon>Ascomycota</taxon>
        <taxon>Pezizomycotina</taxon>
        <taxon>Leotiomycetes</taxon>
        <taxon>Helotiales</taxon>
        <taxon>Hyaloscyphaceae</taxon>
        <taxon>Hyaloscypha</taxon>
    </lineage>
</organism>